<sequence>MNALRFVRSRPKVLVSLAAACALLAGCASSSDVSATDKQGVFVASASASGGRLAWARAHRRAMTEATDYCESRGMQPSMNYEHTAGIDALSEHDSVIRFECHPKL</sequence>
<evidence type="ECO:0000313" key="2">
    <source>
        <dbReference type="EMBL" id="PVX82812.1"/>
    </source>
</evidence>
<protein>
    <recommendedName>
        <fullName evidence="4">Lipoprotein</fullName>
    </recommendedName>
</protein>
<dbReference type="EMBL" id="QEOB01000008">
    <property type="protein sequence ID" value="PVX82812.1"/>
    <property type="molecule type" value="Genomic_DNA"/>
</dbReference>
<evidence type="ECO:0000313" key="3">
    <source>
        <dbReference type="Proteomes" id="UP000245712"/>
    </source>
</evidence>
<dbReference type="PROSITE" id="PS51257">
    <property type="entry name" value="PROKAR_LIPOPROTEIN"/>
    <property type="match status" value="1"/>
</dbReference>
<evidence type="ECO:0000256" key="1">
    <source>
        <dbReference type="SAM" id="SignalP"/>
    </source>
</evidence>
<organism evidence="2 3">
    <name type="scientific">Paraburkholderia unamae</name>
    <dbReference type="NCBI Taxonomy" id="219649"/>
    <lineage>
        <taxon>Bacteria</taxon>
        <taxon>Pseudomonadati</taxon>
        <taxon>Pseudomonadota</taxon>
        <taxon>Betaproteobacteria</taxon>
        <taxon>Burkholderiales</taxon>
        <taxon>Burkholderiaceae</taxon>
        <taxon>Paraburkholderia</taxon>
    </lineage>
</organism>
<name>A0ABX5KQJ6_9BURK</name>
<accession>A0ABX5KQJ6</accession>
<feature type="chain" id="PRO_5045894093" description="Lipoprotein" evidence="1">
    <location>
        <begin position="31"/>
        <end position="105"/>
    </location>
</feature>
<gene>
    <name evidence="2" type="ORF">C7402_108185</name>
</gene>
<evidence type="ECO:0008006" key="4">
    <source>
        <dbReference type="Google" id="ProtNLM"/>
    </source>
</evidence>
<proteinExistence type="predicted"/>
<keyword evidence="1" id="KW-0732">Signal</keyword>
<dbReference type="Proteomes" id="UP000245712">
    <property type="component" value="Unassembled WGS sequence"/>
</dbReference>
<comment type="caution">
    <text evidence="2">The sequence shown here is derived from an EMBL/GenBank/DDBJ whole genome shotgun (WGS) entry which is preliminary data.</text>
</comment>
<dbReference type="RefSeq" id="WP_116611579.1">
    <property type="nucleotide sequence ID" value="NZ_QEOB01000008.1"/>
</dbReference>
<feature type="signal peptide" evidence="1">
    <location>
        <begin position="1"/>
        <end position="30"/>
    </location>
</feature>
<keyword evidence="3" id="KW-1185">Reference proteome</keyword>
<reference evidence="2 3" key="1">
    <citation type="submission" date="2018-05" db="EMBL/GenBank/DDBJ databases">
        <title>Genomic Encyclopedia of Type Strains, Phase IV (KMG-V): Genome sequencing to study the core and pangenomes of soil and plant-associated prokaryotes.</title>
        <authorList>
            <person name="Whitman W."/>
        </authorList>
    </citation>
    <scope>NUCLEOTIDE SEQUENCE [LARGE SCALE GENOMIC DNA]</scope>
    <source>
        <strain evidence="2 3">SCZa-39</strain>
    </source>
</reference>